<dbReference type="InterPro" id="IPR014729">
    <property type="entry name" value="Rossmann-like_a/b/a_fold"/>
</dbReference>
<dbReference type="EMBL" id="PHNF01000001">
    <property type="protein sequence ID" value="PPE06681.1"/>
    <property type="molecule type" value="Genomic_DNA"/>
</dbReference>
<dbReference type="Pfam" id="PF01171">
    <property type="entry name" value="ATP_bind_3"/>
    <property type="match status" value="1"/>
</dbReference>
<evidence type="ECO:0000259" key="7">
    <source>
        <dbReference type="Pfam" id="PF01171"/>
    </source>
</evidence>
<evidence type="ECO:0000256" key="3">
    <source>
        <dbReference type="ARBA" id="ARBA00022741"/>
    </source>
</evidence>
<dbReference type="AlphaFoldDB" id="A0A2S5RHA5"/>
<name>A0A2S5RHA5_9MOLU</name>
<keyword evidence="3 6" id="KW-0547">Nucleotide-binding</keyword>
<dbReference type="InterPro" id="IPR011063">
    <property type="entry name" value="TilS/TtcA_N"/>
</dbReference>
<feature type="domain" description="tRNA(Ile)-lysidine/2-thiocytidine synthase N-terminal" evidence="7">
    <location>
        <begin position="8"/>
        <end position="185"/>
    </location>
</feature>
<evidence type="ECO:0000256" key="4">
    <source>
        <dbReference type="ARBA" id="ARBA00022840"/>
    </source>
</evidence>
<keyword evidence="4 6" id="KW-0067">ATP-binding</keyword>
<dbReference type="GO" id="GO:0006400">
    <property type="term" value="P:tRNA modification"/>
    <property type="evidence" value="ECO:0007669"/>
    <property type="project" value="UniProtKB-UniRule"/>
</dbReference>
<keyword evidence="9" id="KW-1185">Reference proteome</keyword>
<organism evidence="8 9">
    <name type="scientific">Mesoplasma corruscae</name>
    <dbReference type="NCBI Taxonomy" id="216874"/>
    <lineage>
        <taxon>Bacteria</taxon>
        <taxon>Bacillati</taxon>
        <taxon>Mycoplasmatota</taxon>
        <taxon>Mollicutes</taxon>
        <taxon>Entomoplasmatales</taxon>
        <taxon>Entomoplasmataceae</taxon>
        <taxon>Mesoplasma</taxon>
    </lineage>
</organism>
<evidence type="ECO:0000256" key="1">
    <source>
        <dbReference type="ARBA" id="ARBA00022598"/>
    </source>
</evidence>
<evidence type="ECO:0000313" key="9">
    <source>
        <dbReference type="Proteomes" id="UP000239785"/>
    </source>
</evidence>
<evidence type="ECO:0000256" key="2">
    <source>
        <dbReference type="ARBA" id="ARBA00022694"/>
    </source>
</evidence>
<comment type="domain">
    <text evidence="6">The N-terminal region contains the highly conserved SGGXDS motif, predicted to be a P-loop motif involved in ATP binding.</text>
</comment>
<comment type="similarity">
    <text evidence="6">Belongs to the tRNA(Ile)-lysidine synthase family.</text>
</comment>
<proteinExistence type="inferred from homology"/>
<dbReference type="PANTHER" id="PTHR43033">
    <property type="entry name" value="TRNA(ILE)-LYSIDINE SYNTHASE-RELATED"/>
    <property type="match status" value="1"/>
</dbReference>
<dbReference type="InterPro" id="IPR012094">
    <property type="entry name" value="tRNA_Ile_lys_synt"/>
</dbReference>
<comment type="caution">
    <text evidence="8">The sequence shown here is derived from an EMBL/GenBank/DDBJ whole genome shotgun (WGS) entry which is preliminary data.</text>
</comment>
<evidence type="ECO:0000256" key="5">
    <source>
        <dbReference type="ARBA" id="ARBA00048539"/>
    </source>
</evidence>
<dbReference type="GO" id="GO:0005737">
    <property type="term" value="C:cytoplasm"/>
    <property type="evidence" value="ECO:0007669"/>
    <property type="project" value="UniProtKB-SubCell"/>
</dbReference>
<comment type="catalytic activity">
    <reaction evidence="5 6">
        <text>cytidine(34) in tRNA(Ile2) + L-lysine + ATP = lysidine(34) in tRNA(Ile2) + AMP + diphosphate + H(+)</text>
        <dbReference type="Rhea" id="RHEA:43744"/>
        <dbReference type="Rhea" id="RHEA-COMP:10625"/>
        <dbReference type="Rhea" id="RHEA-COMP:10670"/>
        <dbReference type="ChEBI" id="CHEBI:15378"/>
        <dbReference type="ChEBI" id="CHEBI:30616"/>
        <dbReference type="ChEBI" id="CHEBI:32551"/>
        <dbReference type="ChEBI" id="CHEBI:33019"/>
        <dbReference type="ChEBI" id="CHEBI:82748"/>
        <dbReference type="ChEBI" id="CHEBI:83665"/>
        <dbReference type="ChEBI" id="CHEBI:456215"/>
        <dbReference type="EC" id="6.3.4.19"/>
    </reaction>
</comment>
<dbReference type="Proteomes" id="UP000239785">
    <property type="component" value="Unassembled WGS sequence"/>
</dbReference>
<dbReference type="GO" id="GO:0032267">
    <property type="term" value="F:tRNA(Ile)-lysidine synthase activity"/>
    <property type="evidence" value="ECO:0007669"/>
    <property type="project" value="UniProtKB-EC"/>
</dbReference>
<feature type="binding site" evidence="6">
    <location>
        <begin position="14"/>
        <end position="19"/>
    </location>
    <ligand>
        <name>ATP</name>
        <dbReference type="ChEBI" id="CHEBI:30616"/>
    </ligand>
</feature>
<dbReference type="OrthoDB" id="9807403at2"/>
<dbReference type="RefSeq" id="WP_104207852.1">
    <property type="nucleotide sequence ID" value="NZ_PHNF01000001.1"/>
</dbReference>
<protein>
    <recommendedName>
        <fullName evidence="6">tRNA(Ile)-lysidine synthase</fullName>
        <ecNumber evidence="6">6.3.4.19</ecNumber>
    </recommendedName>
    <alternativeName>
        <fullName evidence="6">tRNA(Ile)-2-lysyl-cytidine synthase</fullName>
    </alternativeName>
    <alternativeName>
        <fullName evidence="6">tRNA(Ile)-lysidine synthetase</fullName>
    </alternativeName>
</protein>
<sequence length="395" mass="47407">MKLDKNKKYIIGVSGGPDSMYLLEFLKKEQIKNVIVCHVNYHYRKESNYDQKIVEDYCAINDLKLKVLNVDQDYKKLNSNFESWAREVRYNFFLKIAKENNFENLLLGHNLNDSIETFIMQKQRNNLVSFFGIKKISKNKILDVYRPLLNIKKSEILKFLNENKIKYALDDTNNDEKFKRNKIRKSLNENDFELIVNEINFKNLELNKIMNKVDSFIKSNIDKESLNLNQNLQTSELDFIQRCIFEWLKRIKKDFLIYNRSNKTLNEIAKKIKLSNKAFWEIQIENFIIFKDYNKLKIINKNLKTKKTVKINSEEDFKKIFFFINYKEIVGVIKRDGLLFPYVVTNDYNYYKTRTKVGNKKTNRFFIDKKINNYNRIAKAVVFSTKDYKILNKIK</sequence>
<comment type="subcellular location">
    <subcellularLocation>
        <location evidence="6">Cytoplasm</location>
    </subcellularLocation>
</comment>
<dbReference type="CDD" id="cd01992">
    <property type="entry name" value="TilS_N"/>
    <property type="match status" value="1"/>
</dbReference>
<accession>A0A2S5RHA5</accession>
<evidence type="ECO:0000256" key="6">
    <source>
        <dbReference type="HAMAP-Rule" id="MF_01161"/>
    </source>
</evidence>
<reference evidence="8 9" key="1">
    <citation type="submission" date="2017-11" db="EMBL/GenBank/DDBJ databases">
        <title>Genome sequence of Mesoplasma corruscae ELCA-2 (ATCC 49579).</title>
        <authorList>
            <person name="Lo W.-S."/>
            <person name="Kuo C.-H."/>
        </authorList>
    </citation>
    <scope>NUCLEOTIDE SEQUENCE [LARGE SCALE GENOMIC DNA]</scope>
    <source>
        <strain evidence="8 9">ELCA-2</strain>
    </source>
</reference>
<dbReference type="GO" id="GO:0005524">
    <property type="term" value="F:ATP binding"/>
    <property type="evidence" value="ECO:0007669"/>
    <property type="project" value="UniProtKB-UniRule"/>
</dbReference>
<gene>
    <name evidence="6 8" type="primary">tilS</name>
    <name evidence="8" type="ORF">MCORR_v1c03120</name>
</gene>
<keyword evidence="2 6" id="KW-0819">tRNA processing</keyword>
<evidence type="ECO:0000313" key="8">
    <source>
        <dbReference type="EMBL" id="PPE06681.1"/>
    </source>
</evidence>
<dbReference type="EC" id="6.3.4.19" evidence="6"/>
<dbReference type="PANTHER" id="PTHR43033:SF1">
    <property type="entry name" value="TRNA(ILE)-LYSIDINE SYNTHASE-RELATED"/>
    <property type="match status" value="1"/>
</dbReference>
<dbReference type="Gene3D" id="3.40.50.620">
    <property type="entry name" value="HUPs"/>
    <property type="match status" value="1"/>
</dbReference>
<keyword evidence="6" id="KW-0963">Cytoplasm</keyword>
<dbReference type="NCBIfam" id="TIGR02432">
    <property type="entry name" value="lysidine_TilS_N"/>
    <property type="match status" value="1"/>
</dbReference>
<dbReference type="InterPro" id="IPR012795">
    <property type="entry name" value="tRNA_Ile_lys_synt_N"/>
</dbReference>
<dbReference type="HAMAP" id="MF_01161">
    <property type="entry name" value="tRNA_Ile_lys_synt"/>
    <property type="match status" value="1"/>
</dbReference>
<dbReference type="SUPFAM" id="SSF52402">
    <property type="entry name" value="Adenine nucleotide alpha hydrolases-like"/>
    <property type="match status" value="1"/>
</dbReference>
<keyword evidence="1 6" id="KW-0436">Ligase</keyword>
<comment type="function">
    <text evidence="6">Ligates lysine onto the cytidine present at position 34 of the AUA codon-specific tRNA(Ile) that contains the anticodon CAU, in an ATP-dependent manner. Cytidine is converted to lysidine, thus changing the amino acid specificity of the tRNA from methionine to isoleucine.</text>
</comment>